<evidence type="ECO:0000313" key="4">
    <source>
        <dbReference type="Proteomes" id="UP000051439"/>
    </source>
</evidence>
<feature type="region of interest" description="Disordered" evidence="1">
    <location>
        <begin position="283"/>
        <end position="318"/>
    </location>
</feature>
<comment type="caution">
    <text evidence="3">The sequence shown here is derived from an EMBL/GenBank/DDBJ whole genome shotgun (WGS) entry which is preliminary data.</text>
</comment>
<dbReference type="Proteomes" id="UP000051439">
    <property type="component" value="Unassembled WGS sequence"/>
</dbReference>
<sequence>MPAAAEETSTVEKAVTFYVQPQYQLDRDGSWADVPGVGPIAMRGVPGRSFEAPVIRDYVLTGDAIPTVPNSGGDQSHPMKLRYRRQSTGLYTATVNINYVDSQKGYTISSDTKTLHYADHVTLIPKEIVGYRLQDAEVPNQYFAKNQDKSVSFVFKELRDPTYTVKFYYLPIEKPAVQSIAKNESAKAVTVSEKPTVVKQEVSEPKRPVISKTPVVTKAPKKPTTNQARLIDNTSKSMVMVPKMPVNKPQPNLVTPKPVEIKTDQLKPTQPVNQVKVPAQKVAKTSVTAQKETPLERPSQVLPKMPTPSQKSETKETPVVAVKRAMTAVKVPIVQPTTSQPTAELTDSQIPAIESDHRGSLTKATNTNQLVKTSIQPSEATVQKLAVYAIRKISLYRSPNFNRKTVEVSYSKQPRRLRPMFVVIGYGRSTTGKLRYKVRDVNHLSQTAGKVGYITTSLKFVRPVYYVTKWVKVRVINGRGVNAYAQPNLTGKVRNYPQGTILKTKGIVTHNLTTRYMLVNGGYVTANKKLVIADHA</sequence>
<gene>
    <name evidence="3" type="ORF">FC98_GL000777</name>
</gene>
<dbReference type="Pfam" id="PF19087">
    <property type="entry name" value="DUF5776"/>
    <property type="match status" value="1"/>
</dbReference>
<evidence type="ECO:0000313" key="3">
    <source>
        <dbReference type="EMBL" id="KRL21442.1"/>
    </source>
</evidence>
<dbReference type="EMBL" id="AZEB01000015">
    <property type="protein sequence ID" value="KRL21442.1"/>
    <property type="molecule type" value="Genomic_DNA"/>
</dbReference>
<proteinExistence type="predicted"/>
<name>A0A0R1NUU1_9LACO</name>
<evidence type="ECO:0000256" key="1">
    <source>
        <dbReference type="SAM" id="MobiDB-lite"/>
    </source>
</evidence>
<feature type="region of interest" description="Disordered" evidence="1">
    <location>
        <begin position="339"/>
        <end position="365"/>
    </location>
</feature>
<dbReference type="PATRIC" id="fig|1423766.4.peg.795"/>
<evidence type="ECO:0000259" key="2">
    <source>
        <dbReference type="Pfam" id="PF19087"/>
    </source>
</evidence>
<accession>A0A0R1NUU1</accession>
<dbReference type="InterPro" id="IPR044081">
    <property type="entry name" value="DUF5776"/>
</dbReference>
<protein>
    <recommendedName>
        <fullName evidence="2">DUF5776 domain-containing protein</fullName>
    </recommendedName>
</protein>
<reference evidence="3 4" key="1">
    <citation type="journal article" date="2015" name="Genome Announc.">
        <title>Expanding the biotechnology potential of lactobacilli through comparative genomics of 213 strains and associated genera.</title>
        <authorList>
            <person name="Sun Z."/>
            <person name="Harris H.M."/>
            <person name="McCann A."/>
            <person name="Guo C."/>
            <person name="Argimon S."/>
            <person name="Zhang W."/>
            <person name="Yang X."/>
            <person name="Jeffery I.B."/>
            <person name="Cooney J.C."/>
            <person name="Kagawa T.F."/>
            <person name="Liu W."/>
            <person name="Song Y."/>
            <person name="Salvetti E."/>
            <person name="Wrobel A."/>
            <person name="Rasinkangas P."/>
            <person name="Parkhill J."/>
            <person name="Rea M.C."/>
            <person name="O'Sullivan O."/>
            <person name="Ritari J."/>
            <person name="Douillard F.P."/>
            <person name="Paul Ross R."/>
            <person name="Yang R."/>
            <person name="Briner A.E."/>
            <person name="Felis G.E."/>
            <person name="de Vos W.M."/>
            <person name="Barrangou R."/>
            <person name="Klaenhammer T.R."/>
            <person name="Caufield P.W."/>
            <person name="Cui Y."/>
            <person name="Zhang H."/>
            <person name="O'Toole P.W."/>
        </authorList>
    </citation>
    <scope>NUCLEOTIDE SEQUENCE [LARGE SCALE GENOMIC DNA]</scope>
    <source>
        <strain evidence="3 4">DSM 19906</strain>
    </source>
</reference>
<feature type="compositionally biased region" description="Polar residues" evidence="1">
    <location>
        <begin position="339"/>
        <end position="349"/>
    </location>
</feature>
<feature type="domain" description="DUF5776" evidence="2">
    <location>
        <begin position="465"/>
        <end position="531"/>
    </location>
</feature>
<organism evidence="3 4">
    <name type="scientific">Lentilactobacillus kisonensis DSM 19906 = JCM 15041</name>
    <dbReference type="NCBI Taxonomy" id="1423766"/>
    <lineage>
        <taxon>Bacteria</taxon>
        <taxon>Bacillati</taxon>
        <taxon>Bacillota</taxon>
        <taxon>Bacilli</taxon>
        <taxon>Lactobacillales</taxon>
        <taxon>Lactobacillaceae</taxon>
        <taxon>Lentilactobacillus</taxon>
    </lineage>
</organism>
<dbReference type="AlphaFoldDB" id="A0A0R1NUU1"/>
<keyword evidence="4" id="KW-1185">Reference proteome</keyword>